<gene>
    <name evidence="2" type="ORF">LPU83_2117</name>
</gene>
<keyword evidence="1" id="KW-1133">Transmembrane helix</keyword>
<keyword evidence="3" id="KW-1185">Reference proteome</keyword>
<dbReference type="PATRIC" id="fig|348824.6.peg.2289"/>
<dbReference type="Proteomes" id="UP000019443">
    <property type="component" value="Chromosome"/>
</dbReference>
<evidence type="ECO:0000256" key="1">
    <source>
        <dbReference type="SAM" id="Phobius"/>
    </source>
</evidence>
<dbReference type="KEGG" id="rhl:LPU83_2117"/>
<evidence type="ECO:0000313" key="3">
    <source>
        <dbReference type="Proteomes" id="UP000019443"/>
    </source>
</evidence>
<feature type="transmembrane region" description="Helical" evidence="1">
    <location>
        <begin position="15"/>
        <end position="33"/>
    </location>
</feature>
<protein>
    <submittedName>
        <fullName evidence="2">Uncharacterized protein</fullName>
    </submittedName>
</protein>
<dbReference type="AlphaFoldDB" id="W6RA23"/>
<name>W6RA23_9HYPH</name>
<proteinExistence type="predicted"/>
<reference evidence="2" key="1">
    <citation type="submission" date="2013-11" db="EMBL/GenBank/DDBJ databases">
        <title>Draft genome sequence of the broad-host-range Rhizobium sp. LPU83 strain, a member of the low-genetic diversity Oregon-like Rhizobium sp. group.</title>
        <authorList>
            <person name="Wibberg D."/>
            <person name="Puehler A."/>
            <person name="Schlueter A."/>
        </authorList>
    </citation>
    <scope>NUCLEOTIDE SEQUENCE [LARGE SCALE GENOMIC DNA]</scope>
    <source>
        <strain evidence="2">LPU83</strain>
    </source>
</reference>
<sequence length="65" mass="7206">MPETATKTTFSTKFIVFYQWLTSQIIVAGAGLLPQLHRKRVAPLICPSLSALDRAYTCLVFLSCS</sequence>
<evidence type="ECO:0000313" key="2">
    <source>
        <dbReference type="EMBL" id="CDM57774.1"/>
    </source>
</evidence>
<organism evidence="2 3">
    <name type="scientific">Rhizobium favelukesii</name>
    <dbReference type="NCBI Taxonomy" id="348824"/>
    <lineage>
        <taxon>Bacteria</taxon>
        <taxon>Pseudomonadati</taxon>
        <taxon>Pseudomonadota</taxon>
        <taxon>Alphaproteobacteria</taxon>
        <taxon>Hyphomicrobiales</taxon>
        <taxon>Rhizobiaceae</taxon>
        <taxon>Rhizobium/Agrobacterium group</taxon>
        <taxon>Rhizobium</taxon>
    </lineage>
</organism>
<keyword evidence="1" id="KW-0472">Membrane</keyword>
<accession>W6RA23</accession>
<dbReference type="HOGENOM" id="CLU_2846872_0_0_5"/>
<dbReference type="EMBL" id="HG916852">
    <property type="protein sequence ID" value="CDM57774.1"/>
    <property type="molecule type" value="Genomic_DNA"/>
</dbReference>
<keyword evidence="1" id="KW-0812">Transmembrane</keyword>